<dbReference type="RefSeq" id="WP_260727219.1">
    <property type="nucleotide sequence ID" value="NZ_BAAABS010000033.1"/>
</dbReference>
<dbReference type="Proteomes" id="UP001058271">
    <property type="component" value="Chromosome"/>
</dbReference>
<gene>
    <name evidence="1" type="ORF">Drose_06155</name>
</gene>
<accession>A0ABY5Z722</accession>
<evidence type="ECO:0008006" key="3">
    <source>
        <dbReference type="Google" id="ProtNLM"/>
    </source>
</evidence>
<protein>
    <recommendedName>
        <fullName evidence="3">Tail terminator</fullName>
    </recommendedName>
</protein>
<evidence type="ECO:0000313" key="1">
    <source>
        <dbReference type="EMBL" id="UWZ37855.1"/>
    </source>
</evidence>
<organism evidence="1 2">
    <name type="scientific">Dactylosporangium roseum</name>
    <dbReference type="NCBI Taxonomy" id="47989"/>
    <lineage>
        <taxon>Bacteria</taxon>
        <taxon>Bacillati</taxon>
        <taxon>Actinomycetota</taxon>
        <taxon>Actinomycetes</taxon>
        <taxon>Micromonosporales</taxon>
        <taxon>Micromonosporaceae</taxon>
        <taxon>Dactylosporangium</taxon>
    </lineage>
</organism>
<reference evidence="1" key="1">
    <citation type="submission" date="2021-04" db="EMBL/GenBank/DDBJ databases">
        <title>Biosynthetic gene clusters of Dactylosporangioum roseum.</title>
        <authorList>
            <person name="Hartkoorn R.C."/>
            <person name="Beaudoing E."/>
            <person name="Hot D."/>
            <person name="Moureu S."/>
        </authorList>
    </citation>
    <scope>NUCLEOTIDE SEQUENCE</scope>
    <source>
        <strain evidence="1">NRRL B-16295</strain>
    </source>
</reference>
<name>A0ABY5Z722_9ACTN</name>
<keyword evidence="2" id="KW-1185">Reference proteome</keyword>
<evidence type="ECO:0000313" key="2">
    <source>
        <dbReference type="Proteomes" id="UP001058271"/>
    </source>
</evidence>
<dbReference type="EMBL" id="CP073721">
    <property type="protein sequence ID" value="UWZ37855.1"/>
    <property type="molecule type" value="Genomic_DNA"/>
</dbReference>
<proteinExistence type="predicted"/>
<sequence>MAGYITAYALLKAFLAEIGEADQVAVFKNVHRRPPGNLATNVPLLVIARFGGADDKLTIDRPRIQIDVFASSEDAAEKLGEDVRAALRTRLPRYQHGGAVVGRVETMSAPQLVPWSASSVFRASARYQMTVHQYTGIG</sequence>